<reference evidence="1" key="1">
    <citation type="submission" date="2022-10" db="EMBL/GenBank/DDBJ databases">
        <title>Culturing micro-colonial fungi from biological soil crusts in the Mojave desert and describing Neophaeococcomyces mojavensis, and introducing the new genera and species Taxawa tesnikishii.</title>
        <authorList>
            <person name="Kurbessoian T."/>
            <person name="Stajich J.E."/>
        </authorList>
    </citation>
    <scope>NUCLEOTIDE SEQUENCE</scope>
    <source>
        <strain evidence="1">JES_112</strain>
    </source>
</reference>
<dbReference type="EC" id="1.1.1.289" evidence="1"/>
<accession>A0ACC3AJS5</accession>
<organism evidence="1 2">
    <name type="scientific">Neophaeococcomyces mojaviensis</name>
    <dbReference type="NCBI Taxonomy" id="3383035"/>
    <lineage>
        <taxon>Eukaryota</taxon>
        <taxon>Fungi</taxon>
        <taxon>Dikarya</taxon>
        <taxon>Ascomycota</taxon>
        <taxon>Pezizomycotina</taxon>
        <taxon>Eurotiomycetes</taxon>
        <taxon>Chaetothyriomycetidae</taxon>
        <taxon>Chaetothyriales</taxon>
        <taxon>Chaetothyriales incertae sedis</taxon>
        <taxon>Neophaeococcomyces</taxon>
    </lineage>
</organism>
<evidence type="ECO:0000313" key="2">
    <source>
        <dbReference type="Proteomes" id="UP001172386"/>
    </source>
</evidence>
<keyword evidence="2" id="KW-1185">Reference proteome</keyword>
<name>A0ACC3AJS5_9EURO</name>
<keyword evidence="1" id="KW-0560">Oxidoreductase</keyword>
<gene>
    <name evidence="1" type="primary">SOU1_1</name>
    <name evidence="1" type="ORF">H2198_000731</name>
</gene>
<protein>
    <submittedName>
        <fullName evidence="1">Sorbose reductase sou1</fullName>
        <ecNumber evidence="1">1.1.1.289</ecNumber>
    </submittedName>
</protein>
<evidence type="ECO:0000313" key="1">
    <source>
        <dbReference type="EMBL" id="KAJ9663719.1"/>
    </source>
</evidence>
<proteinExistence type="predicted"/>
<dbReference type="EMBL" id="JAPDRQ010000007">
    <property type="protein sequence ID" value="KAJ9663719.1"/>
    <property type="molecule type" value="Genomic_DNA"/>
</dbReference>
<comment type="caution">
    <text evidence="1">The sequence shown here is derived from an EMBL/GenBank/DDBJ whole genome shotgun (WGS) entry which is preliminary data.</text>
</comment>
<dbReference type="Proteomes" id="UP001172386">
    <property type="component" value="Unassembled WGS sequence"/>
</dbReference>
<sequence>MRDKGGQWVEAQYESNAIGYVPTAASGFGPDTGIKPSEVRENAFIIYSGFQELGSPFKSVAVNMSFEITPRDSLIPASEKDAGTLQARFSLKGKTAIITGGGAGIGLAVAHGFAEFGANVALWYLKNDNTPKRAREIESFYGVRCIALKVDVRNAEEVQNSVERSVRDLNGRLDIVIANAGIPWVQGEIGSAQDPVGHYRDVMQTNVDGVFYTAMAASKHWYRQKQHGTDLDGRPLENFKLGSFIATASMSGSIVNIPQMQSVYNASKAAVIHLVRSLSVEWARYARANTVSPGYMLTEISNFVPQATHDIWQAKTPQGREGEPHELQGAYLYLASDAATYTTGADLVVDGGYCAP</sequence>